<dbReference type="AlphaFoldDB" id="A0A9E7R2K7"/>
<reference evidence="2" key="1">
    <citation type="submission" date="2022-09" db="EMBL/GenBank/DDBJ databases">
        <title>Diverse halophilic archaea isolated from saline environments.</title>
        <authorList>
            <person name="Cui H.-L."/>
        </authorList>
    </citation>
    <scope>NUCLEOTIDE SEQUENCE</scope>
    <source>
        <strain evidence="2">ZS-35-S2</strain>
    </source>
</reference>
<feature type="region of interest" description="Disordered" evidence="1">
    <location>
        <begin position="1"/>
        <end position="20"/>
    </location>
</feature>
<dbReference type="EMBL" id="CP104003">
    <property type="protein sequence ID" value="UWM54313.1"/>
    <property type="molecule type" value="Genomic_DNA"/>
</dbReference>
<evidence type="ECO:0000313" key="2">
    <source>
        <dbReference type="EMBL" id="UWM54313.1"/>
    </source>
</evidence>
<keyword evidence="3" id="KW-1185">Reference proteome</keyword>
<gene>
    <name evidence="2" type="ORF">N0B31_19620</name>
</gene>
<dbReference type="GeneID" id="74944680"/>
<dbReference type="KEGG" id="ssai:N0B31_19620"/>
<proteinExistence type="predicted"/>
<evidence type="ECO:0000313" key="3">
    <source>
        <dbReference type="Proteomes" id="UP001057580"/>
    </source>
</evidence>
<dbReference type="Proteomes" id="UP001057580">
    <property type="component" value="Chromosome"/>
</dbReference>
<sequence>MSRSGRAPDPVDSPERDPADCVDVRFDPLAEFTGVEVVDPIDRHRYTLYTDDPVTPAGVDTAGFEYPVDAAVEFETTGVDLATVVGGNVRPLDGGPGEPRGFDHTSDEAFEPGRYSVELFTPIKLYLQVEGPFTVTTGFAATRLAFEAPTTVRVGARSFHERPAATVTTTGDPEDLMRAVSTFGSALKTTGPERSYPTLRGHPPAIEVGEELDVPAGLEPPETGLRIEVPPERGAVYVVAPLAYYLGARVEPGPIPRLVTDDGTLDYALDRPLGFERTVERVLKQVFFLDCLTRTEGGYGSDLHERRALEGTVDLDFAALYGASLTEQVAAYLEVPFEIVEPHLPEWKLTTHVAPTPASAETLPFLVDDLAVVRSPQTGSAAAPVEQSRAVEEFLRAGDGFTRSETESATVGSVVSPAAADSLEQAWVGDDAPFGASKATVQAYRNRLGRSAKRGDIDITVVCNDAAMASEEGVVEDAYGDREELPFDVTLKRGLDVAELRETLREDRDLLHYIGHIDAEGFRCPDGYLDARDLGDVGIDAFFLNACSSYEQGMALVDAGSIGGIVTLSDVVNSGAVRIGRTVARLLNRGFPLNAALDVARDESLVGSQYTVVGDGGLAITQAESGTPLLYEVRAAETGGYDVELHAFPTGQFGMGTAFMPFIDDSADTYLNSGEVGTFRLDEAACREFLGREDVPMRVGGQLCWSRNFDLDSL</sequence>
<accession>A0A9E7R2K7</accession>
<evidence type="ECO:0008006" key="4">
    <source>
        <dbReference type="Google" id="ProtNLM"/>
    </source>
</evidence>
<protein>
    <recommendedName>
        <fullName evidence="4">Caspase family protein</fullName>
    </recommendedName>
</protein>
<organism evidence="2 3">
    <name type="scientific">Salinirubellus salinus</name>
    <dbReference type="NCBI Taxonomy" id="1364945"/>
    <lineage>
        <taxon>Archaea</taxon>
        <taxon>Methanobacteriati</taxon>
        <taxon>Methanobacteriota</taxon>
        <taxon>Stenosarchaea group</taxon>
        <taxon>Halobacteria</taxon>
        <taxon>Halobacteriales</taxon>
        <taxon>Natronomonadaceae</taxon>
        <taxon>Salinirubellus</taxon>
    </lineage>
</organism>
<dbReference type="RefSeq" id="WP_260593332.1">
    <property type="nucleotide sequence ID" value="NZ_CP104003.1"/>
</dbReference>
<name>A0A9E7R2K7_9EURY</name>
<evidence type="ECO:0000256" key="1">
    <source>
        <dbReference type="SAM" id="MobiDB-lite"/>
    </source>
</evidence>